<dbReference type="Proteomes" id="UP000823201">
    <property type="component" value="Unassembled WGS sequence"/>
</dbReference>
<reference evidence="3 4" key="1">
    <citation type="submission" date="2021-01" db="EMBL/GenBank/DDBJ databases">
        <title>Genomic Encyclopedia of Type Strains, Phase IV (KMG-IV): sequencing the most valuable type-strain genomes for metagenomic binning, comparative biology and taxonomic classification.</title>
        <authorList>
            <person name="Goeker M."/>
        </authorList>
    </citation>
    <scope>NUCLEOTIDE SEQUENCE [LARGE SCALE GENOMIC DNA]</scope>
    <source>
        <strain evidence="3 4">DSM 100968</strain>
    </source>
</reference>
<gene>
    <name evidence="3" type="ORF">JOC27_002227</name>
</gene>
<sequence>MKPTYRKVLLCLLLALIIQPQVGASAADLPSHLVLVSNESSAATGSETAGTLQDRHLFDVKPLSAKNKSKILATKKHPVLRSLAVGNVKKFWVYNLNDGTSKQISATLRYKGSRAMVWVKGSGFSTNQAAQLGQSFDSTIYPLDVNLFGNPSDVDGNGRINILCYAINDGQGTDGGFASGYFDPDDLTGASQANHAEVLYVDTSQVTDGNPLSGMETTLAHEFQHLINFNQRVLVDKHNEMVTWLNEGLAMAAEQAYSGHVLQDRIDYYNLDSEIARGLSLTQWSDSSDSLGNYSLAYLFVQYLRIQSGQQAFVIYKDLIHDPSSGYRAVQDVIRRYISPTLTFGQFMTDFRLALYLNEPTGRYGFHDEPGFSQIHKQLFNGTLSGYSLNGGGAVIARLNGTSVPANKGADLVYINLSDANKDFDPPAIPSLAPFSDHQTVLSGTAEAGNTVIVTNGTRTLEQTQADNASHFSVTVPLQHGGSRLYVFAEDSAGNAGLSRIVTVLDRTPPARPRVQRIHRYQRYVSGTAERSSKITIYHGRTRLGSGTVSKHGKFRVRLKKLQSHGKKLKIYATDRSGNRSTARIVTVR</sequence>
<keyword evidence="4" id="KW-1185">Reference proteome</keyword>
<proteinExistence type="predicted"/>
<feature type="domain" description="Bacterial Ig" evidence="2">
    <location>
        <begin position="427"/>
        <end position="506"/>
    </location>
</feature>
<feature type="signal peptide" evidence="1">
    <location>
        <begin position="1"/>
        <end position="26"/>
    </location>
</feature>
<feature type="chain" id="PRO_5046463881" description="Bacterial Ig domain-containing protein" evidence="1">
    <location>
        <begin position="27"/>
        <end position="589"/>
    </location>
</feature>
<dbReference type="InterPro" id="IPR041498">
    <property type="entry name" value="Big_6"/>
</dbReference>
<evidence type="ECO:0000256" key="1">
    <source>
        <dbReference type="SAM" id="SignalP"/>
    </source>
</evidence>
<dbReference type="Gene3D" id="2.60.40.10">
    <property type="entry name" value="Immunoglobulins"/>
    <property type="match status" value="2"/>
</dbReference>
<dbReference type="NCBIfam" id="NF033510">
    <property type="entry name" value="Ca_tandemer"/>
    <property type="match status" value="1"/>
</dbReference>
<dbReference type="Pfam" id="PF17936">
    <property type="entry name" value="Big_6"/>
    <property type="match status" value="2"/>
</dbReference>
<dbReference type="EMBL" id="JAFBEV010000023">
    <property type="protein sequence ID" value="MBM7658765.1"/>
    <property type="molecule type" value="Genomic_DNA"/>
</dbReference>
<organism evidence="3 4">
    <name type="scientific">Sporolactobacillus spathodeae</name>
    <dbReference type="NCBI Taxonomy" id="1465502"/>
    <lineage>
        <taxon>Bacteria</taxon>
        <taxon>Bacillati</taxon>
        <taxon>Bacillota</taxon>
        <taxon>Bacilli</taxon>
        <taxon>Bacillales</taxon>
        <taxon>Sporolactobacillaceae</taxon>
        <taxon>Sporolactobacillus</taxon>
    </lineage>
</organism>
<dbReference type="Pfam" id="PF10460">
    <property type="entry name" value="Peptidase_M30"/>
    <property type="match status" value="1"/>
</dbReference>
<protein>
    <recommendedName>
        <fullName evidence="2">Bacterial Ig domain-containing protein</fullName>
    </recommendedName>
</protein>
<name>A0ABS2QAI5_9BACL</name>
<keyword evidence="1" id="KW-0732">Signal</keyword>
<feature type="domain" description="Bacterial Ig" evidence="2">
    <location>
        <begin position="510"/>
        <end position="588"/>
    </location>
</feature>
<dbReference type="InterPro" id="IPR013783">
    <property type="entry name" value="Ig-like_fold"/>
</dbReference>
<comment type="caution">
    <text evidence="3">The sequence shown here is derived from an EMBL/GenBank/DDBJ whole genome shotgun (WGS) entry which is preliminary data.</text>
</comment>
<dbReference type="InterPro" id="IPR019501">
    <property type="entry name" value="Peptidase_M30_hyicolysin"/>
</dbReference>
<evidence type="ECO:0000313" key="3">
    <source>
        <dbReference type="EMBL" id="MBM7658765.1"/>
    </source>
</evidence>
<accession>A0ABS2QAI5</accession>
<evidence type="ECO:0000313" key="4">
    <source>
        <dbReference type="Proteomes" id="UP000823201"/>
    </source>
</evidence>
<dbReference type="RefSeq" id="WP_205007320.1">
    <property type="nucleotide sequence ID" value="NZ_CBCRXA010000023.1"/>
</dbReference>
<evidence type="ECO:0000259" key="2">
    <source>
        <dbReference type="Pfam" id="PF17936"/>
    </source>
</evidence>